<feature type="domain" description="Pyridine nucleotide-disulphide oxidoreductase dimerisation" evidence="8">
    <location>
        <begin position="352"/>
        <end position="458"/>
    </location>
</feature>
<feature type="domain" description="FAD/NAD(P)-binding" evidence="9">
    <location>
        <begin position="7"/>
        <end position="326"/>
    </location>
</feature>
<evidence type="ECO:0000259" key="8">
    <source>
        <dbReference type="Pfam" id="PF02852"/>
    </source>
</evidence>
<evidence type="ECO:0000256" key="1">
    <source>
        <dbReference type="ARBA" id="ARBA00007532"/>
    </source>
</evidence>
<keyword evidence="3 6" id="KW-0274">FAD</keyword>
<feature type="binding site" evidence="6">
    <location>
        <position position="207"/>
    </location>
    <ligand>
        <name>NAD(+)</name>
        <dbReference type="ChEBI" id="CHEBI:57540"/>
    </ligand>
</feature>
<dbReference type="InterPro" id="IPR036188">
    <property type="entry name" value="FAD/NAD-bd_sf"/>
</dbReference>
<comment type="similarity">
    <text evidence="1">Belongs to the class-I pyridine nucleotide-disulfide oxidoreductase family.</text>
</comment>
<name>A0A1J7ITE3_9PEZI</name>
<dbReference type="Pfam" id="PF07992">
    <property type="entry name" value="Pyr_redox_2"/>
    <property type="match status" value="1"/>
</dbReference>
<evidence type="ECO:0000256" key="4">
    <source>
        <dbReference type="ARBA" id="ARBA00023002"/>
    </source>
</evidence>
<accession>A0A1J7ITE3</accession>
<keyword evidence="6" id="KW-0547">Nucleotide-binding</keyword>
<dbReference type="InterPro" id="IPR004099">
    <property type="entry name" value="Pyr_nucl-diS_OxRdtase_dimer"/>
</dbReference>
<feature type="binding site" evidence="6">
    <location>
        <position position="275"/>
    </location>
    <ligand>
        <name>NAD(+)</name>
        <dbReference type="ChEBI" id="CHEBI:57540"/>
    </ligand>
</feature>
<dbReference type="PRINTS" id="PR00411">
    <property type="entry name" value="PNDRDTASEI"/>
</dbReference>
<feature type="binding site" evidence="6">
    <location>
        <position position="316"/>
    </location>
    <ligand>
        <name>FAD</name>
        <dbReference type="ChEBI" id="CHEBI:57692"/>
    </ligand>
</feature>
<dbReference type="FunFam" id="3.30.390.30:FF:000001">
    <property type="entry name" value="Dihydrolipoyl dehydrogenase"/>
    <property type="match status" value="1"/>
</dbReference>
<evidence type="ECO:0000256" key="5">
    <source>
        <dbReference type="PIRSR" id="PIRSR000350-2"/>
    </source>
</evidence>
<keyword evidence="4" id="KW-0560">Oxidoreductase</keyword>
<keyword evidence="11" id="KW-1185">Reference proteome</keyword>
<feature type="disulfide bond" description="Redox-active" evidence="7">
    <location>
        <begin position="45"/>
        <end position="50"/>
    </location>
</feature>
<dbReference type="SUPFAM" id="SSF51905">
    <property type="entry name" value="FAD/NAD(P)-binding domain"/>
    <property type="match status" value="1"/>
</dbReference>
<dbReference type="PIRSF" id="PIRSF000350">
    <property type="entry name" value="Mercury_reductase_MerA"/>
    <property type="match status" value="1"/>
</dbReference>
<proteinExistence type="inferred from homology"/>
<dbReference type="SUPFAM" id="SSF55424">
    <property type="entry name" value="FAD/NAD-linked reductases, dimerisation (C-terminal) domain"/>
    <property type="match status" value="1"/>
</dbReference>
<dbReference type="InterPro" id="IPR023753">
    <property type="entry name" value="FAD/NAD-binding_dom"/>
</dbReference>
<dbReference type="GO" id="GO:0050660">
    <property type="term" value="F:flavin adenine dinucleotide binding"/>
    <property type="evidence" value="ECO:0007669"/>
    <property type="project" value="TreeGrafter"/>
</dbReference>
<feature type="binding site" evidence="6">
    <location>
        <begin position="184"/>
        <end position="191"/>
    </location>
    <ligand>
        <name>NAD(+)</name>
        <dbReference type="ChEBI" id="CHEBI:57540"/>
    </ligand>
</feature>
<feature type="active site" description="Proton acceptor" evidence="5">
    <location>
        <position position="450"/>
    </location>
</feature>
<organism evidence="10 11">
    <name type="scientific">Coniochaeta ligniaria NRRL 30616</name>
    <dbReference type="NCBI Taxonomy" id="1408157"/>
    <lineage>
        <taxon>Eukaryota</taxon>
        <taxon>Fungi</taxon>
        <taxon>Dikarya</taxon>
        <taxon>Ascomycota</taxon>
        <taxon>Pezizomycotina</taxon>
        <taxon>Sordariomycetes</taxon>
        <taxon>Sordariomycetidae</taxon>
        <taxon>Coniochaetales</taxon>
        <taxon>Coniochaetaceae</taxon>
        <taxon>Coniochaeta</taxon>
    </lineage>
</organism>
<dbReference type="PANTHER" id="PTHR43014:SF2">
    <property type="entry name" value="MERCURIC REDUCTASE"/>
    <property type="match status" value="1"/>
</dbReference>
<dbReference type="Proteomes" id="UP000182658">
    <property type="component" value="Unassembled WGS sequence"/>
</dbReference>
<dbReference type="Gene3D" id="3.50.50.60">
    <property type="entry name" value="FAD/NAD(P)-binding domain"/>
    <property type="match status" value="2"/>
</dbReference>
<dbReference type="InterPro" id="IPR016156">
    <property type="entry name" value="FAD/NAD-linked_Rdtase_dimer_sf"/>
</dbReference>
<dbReference type="InterPro" id="IPR001100">
    <property type="entry name" value="Pyr_nuc-diS_OxRdtase"/>
</dbReference>
<dbReference type="OrthoDB" id="361797at2759"/>
<evidence type="ECO:0000256" key="3">
    <source>
        <dbReference type="ARBA" id="ARBA00022827"/>
    </source>
</evidence>
<dbReference type="PANTHER" id="PTHR43014">
    <property type="entry name" value="MERCURIC REDUCTASE"/>
    <property type="match status" value="1"/>
</dbReference>
<evidence type="ECO:0000256" key="6">
    <source>
        <dbReference type="PIRSR" id="PIRSR000350-3"/>
    </source>
</evidence>
<gene>
    <name evidence="10" type="ORF">CONLIGDRAFT_642549</name>
</gene>
<sequence>MSSPEYFDCVIIGSGEAGKYTAWTLGSKYGKKCAIIERKYLGGACPNIACLPSKNFIHSASVAYNFRQAASYGLGSFVAKADDVKVDMTVPGHRKVAMVDGLMDLHVGNFRKANTEVILGEGKFIGPKTIAVAGRMLTGDAIIVNTGTRALVDSTIPGLVESKPLTHVEILDLEVLPSHLIILGGGYVGLEFAQAYRRFGSQVTVIEKHERVLGKEDEDIVEALVGIITGEGVRIITSAKIDKVSGASGDSVQVSVNVAGSISKITGSHILVATGRVPNTENMGLEEAGINLTRSKHVLVDEQLRTTADGVFAVGDCAGSPYFTHISFDDFRVVLSNLTGCPRPGGTTDRQVPSVLFTSHELAHVGLREHEAQDRGIKYRLGKMPMAAFLRTRTLGDSRGFAKVLVEAEGDKILGFTALGLAAGELLPVVQLAMKLGISYKEVSNLVIVHPTMGEGLVGLFNSV</sequence>
<evidence type="ECO:0000313" key="11">
    <source>
        <dbReference type="Proteomes" id="UP000182658"/>
    </source>
</evidence>
<evidence type="ECO:0000313" key="10">
    <source>
        <dbReference type="EMBL" id="OIW30451.1"/>
    </source>
</evidence>
<dbReference type="GO" id="GO:0003955">
    <property type="term" value="F:NAD(P)H dehydrogenase (quinone) activity"/>
    <property type="evidence" value="ECO:0007669"/>
    <property type="project" value="TreeGrafter"/>
</dbReference>
<dbReference type="EMBL" id="KV875096">
    <property type="protein sequence ID" value="OIW30451.1"/>
    <property type="molecule type" value="Genomic_DNA"/>
</dbReference>
<evidence type="ECO:0000256" key="7">
    <source>
        <dbReference type="PIRSR" id="PIRSR000350-4"/>
    </source>
</evidence>
<dbReference type="InParanoid" id="A0A1J7ITE3"/>
<dbReference type="AlphaFoldDB" id="A0A1J7ITE3"/>
<keyword evidence="2" id="KW-0285">Flavoprotein</keyword>
<feature type="binding site" evidence="6">
    <location>
        <position position="122"/>
    </location>
    <ligand>
        <name>FAD</name>
        <dbReference type="ChEBI" id="CHEBI:57692"/>
    </ligand>
</feature>
<reference evidence="10 11" key="1">
    <citation type="submission" date="2016-10" db="EMBL/GenBank/DDBJ databases">
        <title>Draft genome sequence of Coniochaeta ligniaria NRRL30616, a lignocellulolytic fungus for bioabatement of inhibitors in plant biomass hydrolysates.</title>
        <authorList>
            <consortium name="DOE Joint Genome Institute"/>
            <person name="Jimenez D.J."/>
            <person name="Hector R.E."/>
            <person name="Riley R."/>
            <person name="Sun H."/>
            <person name="Grigoriev I.V."/>
            <person name="Van Elsas J.D."/>
            <person name="Nichols N.N."/>
        </authorList>
    </citation>
    <scope>NUCLEOTIDE SEQUENCE [LARGE SCALE GENOMIC DNA]</scope>
    <source>
        <strain evidence="10 11">NRRL 30616</strain>
    </source>
</reference>
<dbReference type="GO" id="GO:0005759">
    <property type="term" value="C:mitochondrial matrix"/>
    <property type="evidence" value="ECO:0007669"/>
    <property type="project" value="UniProtKB-ARBA"/>
</dbReference>
<dbReference type="STRING" id="1408157.A0A1J7ITE3"/>
<dbReference type="PRINTS" id="PR00368">
    <property type="entry name" value="FADPNR"/>
</dbReference>
<dbReference type="Pfam" id="PF02852">
    <property type="entry name" value="Pyr_redox_dim"/>
    <property type="match status" value="1"/>
</dbReference>
<protein>
    <submittedName>
        <fullName evidence="10">FAD/NAD(P)-binding domain-containing protein</fullName>
    </submittedName>
</protein>
<feature type="binding site" evidence="6">
    <location>
        <position position="54"/>
    </location>
    <ligand>
        <name>FAD</name>
        <dbReference type="ChEBI" id="CHEBI:57692"/>
    </ligand>
</feature>
<comment type="cofactor">
    <cofactor evidence="6">
        <name>FAD</name>
        <dbReference type="ChEBI" id="CHEBI:57692"/>
    </cofactor>
    <text evidence="6">Binds 1 FAD per subunit.</text>
</comment>
<keyword evidence="6" id="KW-0520">NAD</keyword>
<evidence type="ECO:0000256" key="2">
    <source>
        <dbReference type="ARBA" id="ARBA00022630"/>
    </source>
</evidence>
<dbReference type="Gene3D" id="3.30.390.30">
    <property type="match status" value="1"/>
</dbReference>
<evidence type="ECO:0000259" key="9">
    <source>
        <dbReference type="Pfam" id="PF07992"/>
    </source>
</evidence>